<dbReference type="InterPro" id="IPR000515">
    <property type="entry name" value="MetI-like"/>
</dbReference>
<dbReference type="SUPFAM" id="SSF161098">
    <property type="entry name" value="MetI-like"/>
    <property type="match status" value="1"/>
</dbReference>
<dbReference type="PANTHER" id="PTHR30043">
    <property type="entry name" value="PHOSPHONATES TRANSPORT SYSTEM PERMEASE PROTEIN"/>
    <property type="match status" value="1"/>
</dbReference>
<dbReference type="HOGENOM" id="CLU_064254_0_0_6"/>
<accession>A0A0H3FPA1</accession>
<evidence type="ECO:0000259" key="9">
    <source>
        <dbReference type="PROSITE" id="PS50928"/>
    </source>
</evidence>
<evidence type="ECO:0000256" key="4">
    <source>
        <dbReference type="ARBA" id="ARBA00022519"/>
    </source>
</evidence>
<proteinExistence type="inferred from homology"/>
<dbReference type="OrthoDB" id="9808005at2"/>
<evidence type="ECO:0000256" key="2">
    <source>
        <dbReference type="ARBA" id="ARBA00022448"/>
    </source>
</evidence>
<feature type="transmembrane region" description="Helical" evidence="8">
    <location>
        <begin position="147"/>
        <end position="170"/>
    </location>
</feature>
<evidence type="ECO:0000256" key="6">
    <source>
        <dbReference type="ARBA" id="ARBA00022989"/>
    </source>
</evidence>
<evidence type="ECO:0000256" key="3">
    <source>
        <dbReference type="ARBA" id="ARBA00022475"/>
    </source>
</evidence>
<feature type="transmembrane region" description="Helical" evidence="8">
    <location>
        <begin position="23"/>
        <end position="41"/>
    </location>
</feature>
<dbReference type="InterPro" id="IPR035906">
    <property type="entry name" value="MetI-like_sf"/>
</dbReference>
<organism evidence="10 11">
    <name type="scientific">Klebsiella aerogenes (strain ATCC 13048 / DSM 30053 / CCUG 1429 / JCM 1235 / KCTC 2190 / NBRC 13534 / NCIMB 10102 / NCTC 10006 / CDC 819-56)</name>
    <name type="common">Enterobacter aerogenes</name>
    <dbReference type="NCBI Taxonomy" id="1028307"/>
    <lineage>
        <taxon>Bacteria</taxon>
        <taxon>Pseudomonadati</taxon>
        <taxon>Pseudomonadota</taxon>
        <taxon>Gammaproteobacteria</taxon>
        <taxon>Enterobacterales</taxon>
        <taxon>Enterobacteriaceae</taxon>
        <taxon>Klebsiella/Raoultella group</taxon>
        <taxon>Klebsiella</taxon>
    </lineage>
</organism>
<sequence>MNNTHTEFERYYQQVRTRQKRDTFGWSLVLLALYFAAGHAAEFNLPTIWRSLPNFLDYMFETLPTLHPGVLLADSHTKGSLAYWGYRLPIQLPLIWETLQLALASTLVAVAVATILAFLAANNAWSPAPLRFAVRVLVVFLRTMPELAWAVIFVMAFGIGAIPGFLALMLHTVGSLTKLFYEAVESAQDKPVRGLAACGASALQKVRFALWPQVKPIFLSYGFMRLEINFRSSTILGLVGAGGIGQELMTNIKLDRYDQVSMTLLLIIIVVSLLDMLSGRLRQWVLEGKK</sequence>
<dbReference type="AlphaFoldDB" id="A0A0H3FPA1"/>
<dbReference type="EMBL" id="CP002824">
    <property type="protein sequence ID" value="AEG97352.1"/>
    <property type="molecule type" value="Genomic_DNA"/>
</dbReference>
<dbReference type="KEGG" id="eae:EAE_12190"/>
<dbReference type="GO" id="GO:0005886">
    <property type="term" value="C:plasma membrane"/>
    <property type="evidence" value="ECO:0007669"/>
    <property type="project" value="UniProtKB-SubCell"/>
</dbReference>
<dbReference type="Proteomes" id="UP000008881">
    <property type="component" value="Chromosome"/>
</dbReference>
<dbReference type="NCBIfam" id="TIGR01097">
    <property type="entry name" value="PhnE"/>
    <property type="match status" value="1"/>
</dbReference>
<keyword evidence="7 8" id="KW-0472">Membrane</keyword>
<keyword evidence="5 8" id="KW-0812">Transmembrane</keyword>
<feature type="transmembrane region" description="Helical" evidence="8">
    <location>
        <begin position="101"/>
        <end position="126"/>
    </location>
</feature>
<protein>
    <submittedName>
        <fullName evidence="10">Putative inner membrane permease of ABC transporter</fullName>
    </submittedName>
</protein>
<evidence type="ECO:0000256" key="5">
    <source>
        <dbReference type="ARBA" id="ARBA00022692"/>
    </source>
</evidence>
<dbReference type="PATRIC" id="fig|1028307.3.peg.2431"/>
<dbReference type="CDD" id="cd06261">
    <property type="entry name" value="TM_PBP2"/>
    <property type="match status" value="1"/>
</dbReference>
<keyword evidence="3" id="KW-1003">Cell membrane</keyword>
<dbReference type="PROSITE" id="PS50928">
    <property type="entry name" value="ABC_TM1"/>
    <property type="match status" value="1"/>
</dbReference>
<feature type="domain" description="ABC transmembrane type-1" evidence="9">
    <location>
        <begin position="95"/>
        <end position="278"/>
    </location>
</feature>
<evidence type="ECO:0000256" key="1">
    <source>
        <dbReference type="ARBA" id="ARBA00004429"/>
    </source>
</evidence>
<comment type="similarity">
    <text evidence="8">Belongs to the binding-protein-dependent transport system permease family.</text>
</comment>
<dbReference type="GeneID" id="93310621"/>
<keyword evidence="2 8" id="KW-0813">Transport</keyword>
<gene>
    <name evidence="10" type="ordered locus">EAE_12190</name>
</gene>
<dbReference type="PANTHER" id="PTHR30043:SF1">
    <property type="entry name" value="ABC TRANSPORT SYSTEM PERMEASE PROTEIN P69"/>
    <property type="match status" value="1"/>
</dbReference>
<dbReference type="InterPro" id="IPR005769">
    <property type="entry name" value="PhnE/PtxC"/>
</dbReference>
<reference evidence="10 11" key="1">
    <citation type="journal article" date="2012" name="J. Bacteriol.">
        <title>Complete genome sequence of Enterobacter aerogenes KCTC 2190.</title>
        <authorList>
            <person name="Shin S.H."/>
            <person name="Kim S."/>
            <person name="Kim J.Y."/>
            <person name="Lee S."/>
            <person name="Um Y."/>
            <person name="Oh M.K."/>
            <person name="Kim Y.R."/>
            <person name="Lee J."/>
            <person name="Yang K.S."/>
        </authorList>
    </citation>
    <scope>NUCLEOTIDE SEQUENCE [LARGE SCALE GENOMIC DNA]</scope>
    <source>
        <strain evidence="10 11">KCTC 2190</strain>
    </source>
</reference>
<feature type="transmembrane region" description="Helical" evidence="8">
    <location>
        <begin position="259"/>
        <end position="277"/>
    </location>
</feature>
<evidence type="ECO:0000256" key="7">
    <source>
        <dbReference type="ARBA" id="ARBA00023136"/>
    </source>
</evidence>
<dbReference type="Gene3D" id="1.10.3720.10">
    <property type="entry name" value="MetI-like"/>
    <property type="match status" value="1"/>
</dbReference>
<dbReference type="RefSeq" id="WP_015704516.1">
    <property type="nucleotide sequence ID" value="NC_015663.1"/>
</dbReference>
<name>A0A0H3FPA1_KLEAK</name>
<comment type="subcellular location">
    <subcellularLocation>
        <location evidence="1">Cell inner membrane</location>
        <topology evidence="1">Multi-pass membrane protein</topology>
    </subcellularLocation>
    <subcellularLocation>
        <location evidence="8">Cell membrane</location>
        <topology evidence="8">Multi-pass membrane protein</topology>
    </subcellularLocation>
</comment>
<keyword evidence="4" id="KW-0997">Cell inner membrane</keyword>
<evidence type="ECO:0000313" key="11">
    <source>
        <dbReference type="Proteomes" id="UP000008881"/>
    </source>
</evidence>
<dbReference type="eggNOG" id="COG3639">
    <property type="taxonomic scope" value="Bacteria"/>
</dbReference>
<keyword evidence="11" id="KW-1185">Reference proteome</keyword>
<evidence type="ECO:0000313" key="10">
    <source>
        <dbReference type="EMBL" id="AEG97352.1"/>
    </source>
</evidence>
<dbReference type="Pfam" id="PF00528">
    <property type="entry name" value="BPD_transp_1"/>
    <property type="match status" value="1"/>
</dbReference>
<keyword evidence="6 8" id="KW-1133">Transmembrane helix</keyword>
<dbReference type="GO" id="GO:0015416">
    <property type="term" value="F:ABC-type phosphonate transporter activity"/>
    <property type="evidence" value="ECO:0007669"/>
    <property type="project" value="InterPro"/>
</dbReference>
<evidence type="ECO:0000256" key="8">
    <source>
        <dbReference type="RuleBase" id="RU363032"/>
    </source>
</evidence>